<comment type="caution">
    <text evidence="3">The sequence shown here is derived from an EMBL/GenBank/DDBJ whole genome shotgun (WGS) entry which is preliminary data.</text>
</comment>
<dbReference type="SUPFAM" id="SSF51735">
    <property type="entry name" value="NAD(P)-binding Rossmann-fold domains"/>
    <property type="match status" value="1"/>
</dbReference>
<dbReference type="InterPro" id="IPR036291">
    <property type="entry name" value="NAD(P)-bd_dom_sf"/>
</dbReference>
<dbReference type="PANTHER" id="PTHR47711">
    <property type="entry name" value="PROTEIN PLASTID TRANSCRIPTIONALLY ACTIVE 16, CHLOROPLASTIC"/>
    <property type="match status" value="1"/>
</dbReference>
<dbReference type="EMBL" id="JBEDUW010000003">
    <property type="protein sequence ID" value="KAK9940600.1"/>
    <property type="molecule type" value="Genomic_DNA"/>
</dbReference>
<dbReference type="InterPro" id="IPR016040">
    <property type="entry name" value="NAD(P)-bd_dom"/>
</dbReference>
<protein>
    <recommendedName>
        <fullName evidence="2">NAD(P)-binding domain-containing protein</fullName>
    </recommendedName>
</protein>
<gene>
    <name evidence="3" type="ORF">M0R45_017253</name>
</gene>
<proteinExistence type="predicted"/>
<evidence type="ECO:0000313" key="3">
    <source>
        <dbReference type="EMBL" id="KAK9940600.1"/>
    </source>
</evidence>
<evidence type="ECO:0000259" key="2">
    <source>
        <dbReference type="Pfam" id="PF13460"/>
    </source>
</evidence>
<name>A0AAW1XWZ9_RUBAR</name>
<keyword evidence="4" id="KW-1185">Reference proteome</keyword>
<dbReference type="AlphaFoldDB" id="A0AAW1XWZ9"/>
<evidence type="ECO:0000256" key="1">
    <source>
        <dbReference type="SAM" id="MobiDB-lite"/>
    </source>
</evidence>
<sequence length="370" mass="39156">MAATLTSNSFVLTSSPNSRATTTLRNPRSFTVFAKKAGPFSAFRLGKISGDVDPSSSDESEAADSNNSSPFQFNFGKVPDVKSLIPVVSRPSFSFGISRSKDPGTVFVAGATGQAGVRIAQTLLREGFSVRAGVPELSDAQELARVASKYKILSKEESKRLNAVESVFEDAETIAKAIGNASKVVVTIGPSENGPTTEVTPSDALQVIQAAQLAGVGHVAVIYDDNTVGGSTYNVLDGISLFISNVFSRSQPLTITELLQKVIQTDVSYTFIKTSLTDDFSPESSYNVVVSAEGNGGANDYKVAKSQIASLVADVFSNTSVAENKVVEVYTNPSAPLRPVDQLFSTIPEDGRRKAYAEAIAKAKAEEEAK</sequence>
<dbReference type="PANTHER" id="PTHR47711:SF2">
    <property type="entry name" value="PROTEIN PLASTID TRANSCRIPTIONALLY ACTIVE 16, CHLOROPLASTIC"/>
    <property type="match status" value="1"/>
</dbReference>
<dbReference type="Pfam" id="PF13460">
    <property type="entry name" value="NAD_binding_10"/>
    <property type="match status" value="1"/>
</dbReference>
<dbReference type="Gene3D" id="3.40.50.720">
    <property type="entry name" value="NAD(P)-binding Rossmann-like Domain"/>
    <property type="match status" value="1"/>
</dbReference>
<feature type="domain" description="NAD(P)-binding" evidence="2">
    <location>
        <begin position="110"/>
        <end position="318"/>
    </location>
</feature>
<evidence type="ECO:0000313" key="4">
    <source>
        <dbReference type="Proteomes" id="UP001457282"/>
    </source>
</evidence>
<reference evidence="3 4" key="1">
    <citation type="journal article" date="2023" name="G3 (Bethesda)">
        <title>A chromosome-length genome assembly and annotation of blackberry (Rubus argutus, cv. 'Hillquist').</title>
        <authorList>
            <person name="Bruna T."/>
            <person name="Aryal R."/>
            <person name="Dudchenko O."/>
            <person name="Sargent D.J."/>
            <person name="Mead D."/>
            <person name="Buti M."/>
            <person name="Cavallini A."/>
            <person name="Hytonen T."/>
            <person name="Andres J."/>
            <person name="Pham M."/>
            <person name="Weisz D."/>
            <person name="Mascagni F."/>
            <person name="Usai G."/>
            <person name="Natali L."/>
            <person name="Bassil N."/>
            <person name="Fernandez G.E."/>
            <person name="Lomsadze A."/>
            <person name="Armour M."/>
            <person name="Olukolu B."/>
            <person name="Poorten T."/>
            <person name="Britton C."/>
            <person name="Davik J."/>
            <person name="Ashrafi H."/>
            <person name="Aiden E.L."/>
            <person name="Borodovsky M."/>
            <person name="Worthington M."/>
        </authorList>
    </citation>
    <scope>NUCLEOTIDE SEQUENCE [LARGE SCALE GENOMIC DNA]</scope>
    <source>
        <strain evidence="3">PI 553951</strain>
    </source>
</reference>
<accession>A0AAW1XWZ9</accession>
<dbReference type="Proteomes" id="UP001457282">
    <property type="component" value="Unassembled WGS sequence"/>
</dbReference>
<feature type="region of interest" description="Disordered" evidence="1">
    <location>
        <begin position="1"/>
        <end position="23"/>
    </location>
</feature>
<organism evidence="3 4">
    <name type="scientific">Rubus argutus</name>
    <name type="common">Southern blackberry</name>
    <dbReference type="NCBI Taxonomy" id="59490"/>
    <lineage>
        <taxon>Eukaryota</taxon>
        <taxon>Viridiplantae</taxon>
        <taxon>Streptophyta</taxon>
        <taxon>Embryophyta</taxon>
        <taxon>Tracheophyta</taxon>
        <taxon>Spermatophyta</taxon>
        <taxon>Magnoliopsida</taxon>
        <taxon>eudicotyledons</taxon>
        <taxon>Gunneridae</taxon>
        <taxon>Pentapetalae</taxon>
        <taxon>rosids</taxon>
        <taxon>fabids</taxon>
        <taxon>Rosales</taxon>
        <taxon>Rosaceae</taxon>
        <taxon>Rosoideae</taxon>
        <taxon>Rosoideae incertae sedis</taxon>
        <taxon>Rubus</taxon>
    </lineage>
</organism>